<evidence type="ECO:0000259" key="5">
    <source>
        <dbReference type="PROSITE" id="PS50822"/>
    </source>
</evidence>
<gene>
    <name evidence="6" type="ORF">I79_014979</name>
</gene>
<accession>G3HVJ0</accession>
<evidence type="ECO:0000256" key="3">
    <source>
        <dbReference type="ARBA" id="ARBA00023158"/>
    </source>
</evidence>
<dbReference type="InterPro" id="IPR003165">
    <property type="entry name" value="Piwi"/>
</dbReference>
<dbReference type="InterPro" id="IPR036397">
    <property type="entry name" value="RNaseH_sf"/>
</dbReference>
<dbReference type="Proteomes" id="UP000001075">
    <property type="component" value="Unassembled WGS sequence"/>
</dbReference>
<name>G3HVJ0_CRIGR</name>
<dbReference type="Gene3D" id="3.30.420.10">
    <property type="entry name" value="Ribonuclease H-like superfamily/Ribonuclease H"/>
    <property type="match status" value="2"/>
</dbReference>
<dbReference type="EMBL" id="JH000777">
    <property type="protein sequence ID" value="EGW11971.1"/>
    <property type="molecule type" value="Genomic_DNA"/>
</dbReference>
<dbReference type="GO" id="GO:0006417">
    <property type="term" value="P:regulation of translation"/>
    <property type="evidence" value="ECO:0007669"/>
    <property type="project" value="UniProtKB-KW"/>
</dbReference>
<dbReference type="GO" id="GO:0003723">
    <property type="term" value="F:RNA binding"/>
    <property type="evidence" value="ECO:0007669"/>
    <property type="project" value="UniProtKB-KW"/>
</dbReference>
<keyword evidence="2" id="KW-0694">RNA-binding</keyword>
<keyword evidence="3" id="KW-0943">RNA-mediated gene silencing</keyword>
<proteinExistence type="predicted"/>
<feature type="domain" description="PAZ" evidence="4">
    <location>
        <begin position="32"/>
        <end position="131"/>
    </location>
</feature>
<protein>
    <submittedName>
        <fullName evidence="6">Piwi-like protein 3</fullName>
    </submittedName>
</protein>
<reference evidence="7" key="1">
    <citation type="journal article" date="2011" name="Nat. Biotechnol.">
        <title>The genomic sequence of the Chinese hamster ovary (CHO)-K1 cell line.</title>
        <authorList>
            <person name="Xu X."/>
            <person name="Nagarajan H."/>
            <person name="Lewis N.E."/>
            <person name="Pan S."/>
            <person name="Cai Z."/>
            <person name="Liu X."/>
            <person name="Chen W."/>
            <person name="Xie M."/>
            <person name="Wang W."/>
            <person name="Hammond S."/>
            <person name="Andersen M.R."/>
            <person name="Neff N."/>
            <person name="Passarelli B."/>
            <person name="Koh W."/>
            <person name="Fan H.C."/>
            <person name="Wang J."/>
            <person name="Gui Y."/>
            <person name="Lee K.H."/>
            <person name="Betenbaugh M.J."/>
            <person name="Quake S.R."/>
            <person name="Famili I."/>
            <person name="Palsson B.O."/>
            <person name="Wang J."/>
        </authorList>
    </citation>
    <scope>NUCLEOTIDE SEQUENCE [LARGE SCALE GENOMIC DNA]</scope>
    <source>
        <strain evidence="7">CHO K1 cell line</strain>
    </source>
</reference>
<dbReference type="PANTHER" id="PTHR22891">
    <property type="entry name" value="EUKARYOTIC TRANSLATION INITIATION FACTOR 2C"/>
    <property type="match status" value="1"/>
</dbReference>
<dbReference type="PROSITE" id="PS50822">
    <property type="entry name" value="PIWI"/>
    <property type="match status" value="2"/>
</dbReference>
<sequence length="308" mass="35814">MDIQRSYASILPYENRLTLCADVTHRLLQVKTVYDLILEKRERGVRNLWKQVSEEVVGSIVYTRYNKKTHKIDAVNWNQSPKDRFRKFDGSMITFTDYYREYMVNPSLQNWLKDSNIALLRPKPLECWVVLYTENCSKEANLLVSKLRAVTDTMHITVAQAAMWHSQCLFQDAVQEIVNDLHSCLQAALDSRVTNEKKKPLTVVVYRDGVGDGQLQDLLGEELWQFQKFFGSRYDFYIVSQSSNSGTVTPTPNQVQCLTYRLCHMYYNLPGVIQVPAPCHYAHKLAYFVGTSIHQKPEPVLSDYLYYR</sequence>
<keyword evidence="1" id="KW-0810">Translation regulation</keyword>
<dbReference type="GO" id="GO:0031047">
    <property type="term" value="P:regulatory ncRNA-mediated gene silencing"/>
    <property type="evidence" value="ECO:0007669"/>
    <property type="project" value="UniProtKB-KW"/>
</dbReference>
<dbReference type="PROSITE" id="PS50821">
    <property type="entry name" value="PAZ"/>
    <property type="match status" value="1"/>
</dbReference>
<evidence type="ECO:0000259" key="4">
    <source>
        <dbReference type="PROSITE" id="PS50821"/>
    </source>
</evidence>
<feature type="domain" description="Piwi" evidence="5">
    <location>
        <begin position="175"/>
        <end position="245"/>
    </location>
</feature>
<dbReference type="InterPro" id="IPR036085">
    <property type="entry name" value="PAZ_dom_sf"/>
</dbReference>
<dbReference type="InterPro" id="IPR003100">
    <property type="entry name" value="PAZ_dom"/>
</dbReference>
<evidence type="ECO:0000313" key="7">
    <source>
        <dbReference type="Proteomes" id="UP000001075"/>
    </source>
</evidence>
<dbReference type="SMART" id="SM00949">
    <property type="entry name" value="PAZ"/>
    <property type="match status" value="1"/>
</dbReference>
<evidence type="ECO:0000256" key="1">
    <source>
        <dbReference type="ARBA" id="ARBA00022845"/>
    </source>
</evidence>
<dbReference type="STRING" id="10029.G3HVJ0"/>
<dbReference type="InterPro" id="IPR012337">
    <property type="entry name" value="RNaseH-like_sf"/>
</dbReference>
<dbReference type="eggNOG" id="KOG1042">
    <property type="taxonomic scope" value="Eukaryota"/>
</dbReference>
<feature type="domain" description="Piwi" evidence="5">
    <location>
        <begin position="252"/>
        <end position="294"/>
    </location>
</feature>
<dbReference type="SMART" id="SM00950">
    <property type="entry name" value="Piwi"/>
    <property type="match status" value="1"/>
</dbReference>
<dbReference type="AlphaFoldDB" id="G3HVJ0"/>
<organism evidence="6 7">
    <name type="scientific">Cricetulus griseus</name>
    <name type="common">Chinese hamster</name>
    <name type="synonym">Cricetulus barabensis griseus</name>
    <dbReference type="NCBI Taxonomy" id="10029"/>
    <lineage>
        <taxon>Eukaryota</taxon>
        <taxon>Metazoa</taxon>
        <taxon>Chordata</taxon>
        <taxon>Craniata</taxon>
        <taxon>Vertebrata</taxon>
        <taxon>Euteleostomi</taxon>
        <taxon>Mammalia</taxon>
        <taxon>Eutheria</taxon>
        <taxon>Euarchontoglires</taxon>
        <taxon>Glires</taxon>
        <taxon>Rodentia</taxon>
        <taxon>Myomorpha</taxon>
        <taxon>Muroidea</taxon>
        <taxon>Cricetidae</taxon>
        <taxon>Cricetinae</taxon>
        <taxon>Cricetulus</taxon>
    </lineage>
</organism>
<evidence type="ECO:0000313" key="6">
    <source>
        <dbReference type="EMBL" id="EGW11971.1"/>
    </source>
</evidence>
<evidence type="ECO:0000256" key="2">
    <source>
        <dbReference type="ARBA" id="ARBA00022884"/>
    </source>
</evidence>
<dbReference type="Pfam" id="PF02171">
    <property type="entry name" value="Piwi"/>
    <property type="match status" value="1"/>
</dbReference>
<dbReference type="SUPFAM" id="SSF53098">
    <property type="entry name" value="Ribonuclease H-like"/>
    <property type="match status" value="1"/>
</dbReference>
<dbReference type="InParanoid" id="G3HVJ0"/>
<dbReference type="Gene3D" id="2.170.260.10">
    <property type="entry name" value="paz domain"/>
    <property type="match status" value="1"/>
</dbReference>
<dbReference type="SUPFAM" id="SSF101690">
    <property type="entry name" value="PAZ domain"/>
    <property type="match status" value="1"/>
</dbReference>
<dbReference type="Pfam" id="PF02170">
    <property type="entry name" value="PAZ"/>
    <property type="match status" value="1"/>
</dbReference>